<organism evidence="3 4">
    <name type="scientific">Bordetella genomosp. 9</name>
    <dbReference type="NCBI Taxonomy" id="1416803"/>
    <lineage>
        <taxon>Bacteria</taxon>
        <taxon>Pseudomonadati</taxon>
        <taxon>Pseudomonadota</taxon>
        <taxon>Betaproteobacteria</taxon>
        <taxon>Burkholderiales</taxon>
        <taxon>Alcaligenaceae</taxon>
        <taxon>Bordetella</taxon>
    </lineage>
</organism>
<evidence type="ECO:0000259" key="2">
    <source>
        <dbReference type="Pfam" id="PF14016"/>
    </source>
</evidence>
<dbReference type="Pfam" id="PF14016">
    <property type="entry name" value="DUF4232"/>
    <property type="match status" value="1"/>
</dbReference>
<dbReference type="AlphaFoldDB" id="A0A1W6YZ66"/>
<protein>
    <recommendedName>
        <fullName evidence="2">DUF4232 domain-containing protein</fullName>
    </recommendedName>
</protein>
<reference evidence="3 4" key="1">
    <citation type="submission" date="2017-05" db="EMBL/GenBank/DDBJ databases">
        <title>Complete and WGS of Bordetella genogroups.</title>
        <authorList>
            <person name="Spilker T."/>
            <person name="LiPuma J."/>
        </authorList>
    </citation>
    <scope>NUCLEOTIDE SEQUENCE [LARGE SCALE GENOMIC DNA]</scope>
    <source>
        <strain evidence="3 4">AU17164</strain>
    </source>
</reference>
<feature type="transmembrane region" description="Helical" evidence="1">
    <location>
        <begin position="25"/>
        <end position="44"/>
    </location>
</feature>
<keyword evidence="1" id="KW-0812">Transmembrane</keyword>
<accession>A0A1W6YZ66</accession>
<evidence type="ECO:0000256" key="1">
    <source>
        <dbReference type="SAM" id="Phobius"/>
    </source>
</evidence>
<gene>
    <name evidence="3" type="ORF">CAL13_09445</name>
</gene>
<evidence type="ECO:0000313" key="3">
    <source>
        <dbReference type="EMBL" id="ARP86397.1"/>
    </source>
</evidence>
<dbReference type="Proteomes" id="UP000194139">
    <property type="component" value="Chromosome"/>
</dbReference>
<sequence length="206" mass="21705">MVSAGASETFRITAGFLNSGLPHRVLFFAALVTACVLAAIGLPAQAQTGTSAAPDLPLCDPASVSFAADTEDGWFVGMSQSGTLLVLRNLGPVLCAIPARPQVGFLDAKGQPLAVEPESPKGMHPGPVIPPVAVPVNAELTSEMRWVSADAYGDNNCVTAAYITLELRGYRYQAPFSTQLCGPKGRKPVFAVTLLRRDPPYQPPTR</sequence>
<keyword evidence="4" id="KW-1185">Reference proteome</keyword>
<name>A0A1W6YZ66_9BORD</name>
<dbReference type="EMBL" id="CP021109">
    <property type="protein sequence ID" value="ARP86397.1"/>
    <property type="molecule type" value="Genomic_DNA"/>
</dbReference>
<feature type="domain" description="DUF4232" evidence="2">
    <location>
        <begin position="59"/>
        <end position="165"/>
    </location>
</feature>
<keyword evidence="1" id="KW-1133">Transmembrane helix</keyword>
<evidence type="ECO:0000313" key="4">
    <source>
        <dbReference type="Proteomes" id="UP000194139"/>
    </source>
</evidence>
<proteinExistence type="predicted"/>
<keyword evidence="1" id="KW-0472">Membrane</keyword>
<dbReference type="InterPro" id="IPR025326">
    <property type="entry name" value="DUF4232"/>
</dbReference>